<dbReference type="InterPro" id="IPR001647">
    <property type="entry name" value="HTH_TetR"/>
</dbReference>
<keyword evidence="2 4" id="KW-0238">DNA-binding</keyword>
<accession>A0A318TNK3</accession>
<dbReference type="InterPro" id="IPR036271">
    <property type="entry name" value="Tet_transcr_reg_TetR-rel_C_sf"/>
</dbReference>
<feature type="domain" description="HTH tetR-type" evidence="5">
    <location>
        <begin position="11"/>
        <end position="71"/>
    </location>
</feature>
<dbReference type="PANTHER" id="PTHR30055:SF151">
    <property type="entry name" value="TRANSCRIPTIONAL REGULATORY PROTEIN"/>
    <property type="match status" value="1"/>
</dbReference>
<organism evidence="6 7">
    <name type="scientific">Rhodopseudomonas faecalis</name>
    <dbReference type="NCBI Taxonomy" id="99655"/>
    <lineage>
        <taxon>Bacteria</taxon>
        <taxon>Pseudomonadati</taxon>
        <taxon>Pseudomonadota</taxon>
        <taxon>Alphaproteobacteria</taxon>
        <taxon>Hyphomicrobiales</taxon>
        <taxon>Nitrobacteraceae</taxon>
        <taxon>Rhodopseudomonas</taxon>
    </lineage>
</organism>
<dbReference type="Pfam" id="PF00440">
    <property type="entry name" value="TetR_N"/>
    <property type="match status" value="1"/>
</dbReference>
<dbReference type="GO" id="GO:0003700">
    <property type="term" value="F:DNA-binding transcription factor activity"/>
    <property type="evidence" value="ECO:0007669"/>
    <property type="project" value="TreeGrafter"/>
</dbReference>
<dbReference type="Gene3D" id="1.10.357.10">
    <property type="entry name" value="Tetracycline Repressor, domain 2"/>
    <property type="match status" value="1"/>
</dbReference>
<dbReference type="InterPro" id="IPR050109">
    <property type="entry name" value="HTH-type_TetR-like_transc_reg"/>
</dbReference>
<name>A0A318TNK3_9BRAD</name>
<evidence type="ECO:0000256" key="3">
    <source>
        <dbReference type="ARBA" id="ARBA00023163"/>
    </source>
</evidence>
<dbReference type="Pfam" id="PF02909">
    <property type="entry name" value="TetR_C_1"/>
    <property type="match status" value="1"/>
</dbReference>
<dbReference type="PANTHER" id="PTHR30055">
    <property type="entry name" value="HTH-TYPE TRANSCRIPTIONAL REGULATOR RUTR"/>
    <property type="match status" value="1"/>
</dbReference>
<dbReference type="Proteomes" id="UP000248148">
    <property type="component" value="Unassembled WGS sequence"/>
</dbReference>
<evidence type="ECO:0000256" key="1">
    <source>
        <dbReference type="ARBA" id="ARBA00023015"/>
    </source>
</evidence>
<dbReference type="GO" id="GO:0000976">
    <property type="term" value="F:transcription cis-regulatory region binding"/>
    <property type="evidence" value="ECO:0007669"/>
    <property type="project" value="TreeGrafter"/>
</dbReference>
<dbReference type="InterPro" id="IPR004111">
    <property type="entry name" value="Repressor_TetR_C"/>
</dbReference>
<dbReference type="SUPFAM" id="SSF48498">
    <property type="entry name" value="Tetracyclin repressor-like, C-terminal domain"/>
    <property type="match status" value="1"/>
</dbReference>
<dbReference type="SUPFAM" id="SSF46689">
    <property type="entry name" value="Homeodomain-like"/>
    <property type="match status" value="1"/>
</dbReference>
<evidence type="ECO:0000313" key="7">
    <source>
        <dbReference type="Proteomes" id="UP000248148"/>
    </source>
</evidence>
<evidence type="ECO:0000313" key="6">
    <source>
        <dbReference type="EMBL" id="PYF01139.1"/>
    </source>
</evidence>
<evidence type="ECO:0000256" key="2">
    <source>
        <dbReference type="ARBA" id="ARBA00023125"/>
    </source>
</evidence>
<dbReference type="AlphaFoldDB" id="A0A318TNK3"/>
<dbReference type="PROSITE" id="PS50977">
    <property type="entry name" value="HTH_TETR_2"/>
    <property type="match status" value="1"/>
</dbReference>
<gene>
    <name evidence="6" type="ORF">BJ122_12617</name>
</gene>
<protein>
    <submittedName>
        <fullName evidence="6">TetR family transcriptional regulator</fullName>
    </submittedName>
</protein>
<dbReference type="EMBL" id="QJTI01000026">
    <property type="protein sequence ID" value="PYF01139.1"/>
    <property type="molecule type" value="Genomic_DNA"/>
</dbReference>
<reference evidence="6 7" key="1">
    <citation type="submission" date="2018-06" db="EMBL/GenBank/DDBJ databases">
        <title>Genomic Encyclopedia of Archaeal and Bacterial Type Strains, Phase II (KMG-II): from individual species to whole genera.</title>
        <authorList>
            <person name="Goeker M."/>
        </authorList>
    </citation>
    <scope>NUCLEOTIDE SEQUENCE [LARGE SCALE GENOMIC DNA]</scope>
    <source>
        <strain evidence="6 7">JCM 11668</strain>
    </source>
</reference>
<keyword evidence="7" id="KW-1185">Reference proteome</keyword>
<comment type="caution">
    <text evidence="6">The sequence shown here is derived from an EMBL/GenBank/DDBJ whole genome shotgun (WGS) entry which is preliminary data.</text>
</comment>
<evidence type="ECO:0000256" key="4">
    <source>
        <dbReference type="PROSITE-ProRule" id="PRU00335"/>
    </source>
</evidence>
<dbReference type="GO" id="GO:0045892">
    <property type="term" value="P:negative regulation of DNA-templated transcription"/>
    <property type="evidence" value="ECO:0007669"/>
    <property type="project" value="InterPro"/>
</dbReference>
<feature type="DNA-binding region" description="H-T-H motif" evidence="4">
    <location>
        <begin position="34"/>
        <end position="53"/>
    </location>
</feature>
<dbReference type="InterPro" id="IPR009057">
    <property type="entry name" value="Homeodomain-like_sf"/>
</dbReference>
<evidence type="ECO:0000259" key="5">
    <source>
        <dbReference type="PROSITE" id="PS50977"/>
    </source>
</evidence>
<keyword evidence="3" id="KW-0804">Transcription</keyword>
<sequence length="223" mass="24589">MMPGTTIEPRPLSPELIVVTAIELLEQHGEAGFSLRKLGQRLGCDPMTVLYHFKSKDGLLRAMADHLSAQLSASDPSQSWRDRLRALALEYRRVALAFPSSFALMARFWTTGPADYQHIELVYRALQDAGFDDQRLAEAGLGWYAAVIGLAAAEARGFLHSASHADTLEITKLPPASFATVQRLVPAFHTLDSERSYRLMIDAVLDGLDGAARRTAQRREATP</sequence>
<keyword evidence="1" id="KW-0805">Transcription regulation</keyword>
<proteinExistence type="predicted"/>